<proteinExistence type="predicted"/>
<dbReference type="OrthoDB" id="6744247at2759"/>
<organism evidence="1 2">
    <name type="scientific">Acanthoscelides obtectus</name>
    <name type="common">Bean weevil</name>
    <name type="synonym">Bruchus obtectus</name>
    <dbReference type="NCBI Taxonomy" id="200917"/>
    <lineage>
        <taxon>Eukaryota</taxon>
        <taxon>Metazoa</taxon>
        <taxon>Ecdysozoa</taxon>
        <taxon>Arthropoda</taxon>
        <taxon>Hexapoda</taxon>
        <taxon>Insecta</taxon>
        <taxon>Pterygota</taxon>
        <taxon>Neoptera</taxon>
        <taxon>Endopterygota</taxon>
        <taxon>Coleoptera</taxon>
        <taxon>Polyphaga</taxon>
        <taxon>Cucujiformia</taxon>
        <taxon>Chrysomeloidea</taxon>
        <taxon>Chrysomelidae</taxon>
        <taxon>Bruchinae</taxon>
        <taxon>Bruchini</taxon>
        <taxon>Acanthoscelides</taxon>
    </lineage>
</organism>
<gene>
    <name evidence="1" type="ORF">ACAOBT_LOCUS33095</name>
</gene>
<sequence length="173" mass="19790">MSIFTAEGDSEKIFSAAIQPELAACWSKILTTGLSAETKETLIKKYLPPENCQELQPPLINPEVKRASPVNAVRRDERIARLQQQVRAATSAISLLIAEMLKKEGGANREYIESLNDIGRLLCDVHHNETVSHRELICLNLNKDFKETLKDVSHWKIAFWKRFRLYIENSKRT</sequence>
<protein>
    <submittedName>
        <fullName evidence="1">Uncharacterized protein</fullName>
    </submittedName>
</protein>
<reference evidence="1" key="1">
    <citation type="submission" date="2022-03" db="EMBL/GenBank/DDBJ databases">
        <authorList>
            <person name="Sayadi A."/>
        </authorList>
    </citation>
    <scope>NUCLEOTIDE SEQUENCE</scope>
</reference>
<name>A0A9P0MGI3_ACAOB</name>
<dbReference type="EMBL" id="CAKOFQ010008239">
    <property type="protein sequence ID" value="CAH2012914.1"/>
    <property type="molecule type" value="Genomic_DNA"/>
</dbReference>
<accession>A0A9P0MGI3</accession>
<evidence type="ECO:0000313" key="1">
    <source>
        <dbReference type="EMBL" id="CAH2012914.1"/>
    </source>
</evidence>
<dbReference type="PANTHER" id="PTHR34239">
    <property type="entry name" value="APPLE DOMAIN-CONTAINING PROTEIN"/>
    <property type="match status" value="1"/>
</dbReference>
<comment type="caution">
    <text evidence="1">The sequence shown here is derived from an EMBL/GenBank/DDBJ whole genome shotgun (WGS) entry which is preliminary data.</text>
</comment>
<dbReference type="Proteomes" id="UP001152888">
    <property type="component" value="Unassembled WGS sequence"/>
</dbReference>
<evidence type="ECO:0000313" key="2">
    <source>
        <dbReference type="Proteomes" id="UP001152888"/>
    </source>
</evidence>
<keyword evidence="2" id="KW-1185">Reference proteome</keyword>
<dbReference type="PANTHER" id="PTHR34239:SF2">
    <property type="entry name" value="TRANSPOSABLE ELEMENT P TRANSPOSASE_THAP9 CONSERVED DOMAIN-CONTAINING PROTEIN"/>
    <property type="match status" value="1"/>
</dbReference>
<dbReference type="AlphaFoldDB" id="A0A9P0MGI3"/>